<gene>
    <name evidence="1" type="ORF">A9J31_00465</name>
</gene>
<comment type="caution">
    <text evidence="1">The sequence shown here is derived from an EMBL/GenBank/DDBJ whole genome shotgun (WGS) entry which is preliminary data.</text>
</comment>
<dbReference type="Proteomes" id="UP000185753">
    <property type="component" value="Unassembled WGS sequence"/>
</dbReference>
<accession>A0A1A7RCN9</accession>
<evidence type="ECO:0000313" key="2">
    <source>
        <dbReference type="Proteomes" id="UP000185753"/>
    </source>
</evidence>
<name>A0A1A7RCN9_9GAMM</name>
<evidence type="ECO:0000313" key="1">
    <source>
        <dbReference type="EMBL" id="OBX30020.1"/>
    </source>
</evidence>
<dbReference type="STRING" id="1443941.A9J31_00465"/>
<protein>
    <submittedName>
        <fullName evidence="1">Uncharacterized protein</fullName>
    </submittedName>
</protein>
<dbReference type="AlphaFoldDB" id="A0A1A7RCN9"/>
<keyword evidence="2" id="KW-1185">Reference proteome</keyword>
<reference evidence="2" key="1">
    <citation type="submission" date="2016-06" db="EMBL/GenBank/DDBJ databases">
        <authorList>
            <person name="Radolfova-Krizova L."/>
            <person name="Nemec A."/>
        </authorList>
    </citation>
    <scope>NUCLEOTIDE SEQUENCE [LARGE SCALE GENOMIC DNA]</scope>
    <source>
        <strain evidence="2">ANC 4275</strain>
    </source>
</reference>
<proteinExistence type="predicted"/>
<organism evidence="1 2">
    <name type="scientific">Acinetobacter gandensis</name>
    <dbReference type="NCBI Taxonomy" id="1443941"/>
    <lineage>
        <taxon>Bacteria</taxon>
        <taxon>Pseudomonadati</taxon>
        <taxon>Pseudomonadota</taxon>
        <taxon>Gammaproteobacteria</taxon>
        <taxon>Moraxellales</taxon>
        <taxon>Moraxellaceae</taxon>
        <taxon>Acinetobacter</taxon>
    </lineage>
</organism>
<sequence>MHCDFKENNTVRSKFKEQPQYRLMTNRAEFFNKDAVFVYTSHMVIDPHMMSILWFGDRVI</sequence>
<dbReference type="EMBL" id="LZDS01000001">
    <property type="protein sequence ID" value="OBX30020.1"/>
    <property type="molecule type" value="Genomic_DNA"/>
</dbReference>